<organism evidence="7 8">
    <name type="scientific">Actinomadura yumaensis</name>
    <dbReference type="NCBI Taxonomy" id="111807"/>
    <lineage>
        <taxon>Bacteria</taxon>
        <taxon>Bacillati</taxon>
        <taxon>Actinomycetota</taxon>
        <taxon>Actinomycetes</taxon>
        <taxon>Streptosporangiales</taxon>
        <taxon>Thermomonosporaceae</taxon>
        <taxon>Actinomadura</taxon>
    </lineage>
</organism>
<comment type="caution">
    <text evidence="7">The sequence shown here is derived from an EMBL/GenBank/DDBJ whole genome shotgun (WGS) entry which is preliminary data.</text>
</comment>
<keyword evidence="2 4" id="KW-0238">DNA-binding</keyword>
<evidence type="ECO:0000256" key="1">
    <source>
        <dbReference type="ARBA" id="ARBA00023015"/>
    </source>
</evidence>
<feature type="region of interest" description="Disordered" evidence="5">
    <location>
        <begin position="240"/>
        <end position="288"/>
    </location>
</feature>
<accession>A0ABW2CJW6</accession>
<evidence type="ECO:0000256" key="4">
    <source>
        <dbReference type="PROSITE-ProRule" id="PRU00335"/>
    </source>
</evidence>
<evidence type="ECO:0000313" key="8">
    <source>
        <dbReference type="Proteomes" id="UP001596380"/>
    </source>
</evidence>
<evidence type="ECO:0000313" key="7">
    <source>
        <dbReference type="EMBL" id="MFC6880988.1"/>
    </source>
</evidence>
<dbReference type="PANTHER" id="PTHR30055:SF151">
    <property type="entry name" value="TRANSCRIPTIONAL REGULATORY PROTEIN"/>
    <property type="match status" value="1"/>
</dbReference>
<evidence type="ECO:0000256" key="5">
    <source>
        <dbReference type="SAM" id="MobiDB-lite"/>
    </source>
</evidence>
<keyword evidence="3" id="KW-0804">Transcription</keyword>
<dbReference type="InterPro" id="IPR001647">
    <property type="entry name" value="HTH_TetR"/>
</dbReference>
<sequence>METEPGDAEQISIWMRPERPARGPRPAYSRDQIVEAAVRIADADGLEAASMRRIAAEIGTGAMSIYRYVPSRQDLVDLMHDRVLGELDLPDRPSGDWRADLTLVAERSLALSRRHPWLVRLMRARPAFGPNELRLLEFQLGALDVGIPIDEMMVLAGVLNGYVESVARSRVAFTEEARRTGLTMEEWMRRSIPYVKRLLADGDHPLFARVITHARQPHMDDEQQFRYGLDRVLDCIAAALPTDPRPPAHARARARAQPSGGGASDAESSADPDSEPGRSGNPGAKLDV</sequence>
<dbReference type="InterPro" id="IPR050109">
    <property type="entry name" value="HTH-type_TetR-like_transc_reg"/>
</dbReference>
<dbReference type="RefSeq" id="WP_378063284.1">
    <property type="nucleotide sequence ID" value="NZ_JBHSXS010000006.1"/>
</dbReference>
<dbReference type="Pfam" id="PF02909">
    <property type="entry name" value="TetR_C_1"/>
    <property type="match status" value="1"/>
</dbReference>
<dbReference type="SUPFAM" id="SSF46689">
    <property type="entry name" value="Homeodomain-like"/>
    <property type="match status" value="1"/>
</dbReference>
<dbReference type="Gene3D" id="1.10.357.10">
    <property type="entry name" value="Tetracycline Repressor, domain 2"/>
    <property type="match status" value="1"/>
</dbReference>
<feature type="region of interest" description="Disordered" evidence="5">
    <location>
        <begin position="1"/>
        <end position="26"/>
    </location>
</feature>
<dbReference type="InterPro" id="IPR004111">
    <property type="entry name" value="Repressor_TetR_C"/>
</dbReference>
<dbReference type="Proteomes" id="UP001596380">
    <property type="component" value="Unassembled WGS sequence"/>
</dbReference>
<keyword evidence="8" id="KW-1185">Reference proteome</keyword>
<dbReference type="PANTHER" id="PTHR30055">
    <property type="entry name" value="HTH-TYPE TRANSCRIPTIONAL REGULATOR RUTR"/>
    <property type="match status" value="1"/>
</dbReference>
<dbReference type="EMBL" id="JBHSXS010000006">
    <property type="protein sequence ID" value="MFC6880988.1"/>
    <property type="molecule type" value="Genomic_DNA"/>
</dbReference>
<dbReference type="InterPro" id="IPR036271">
    <property type="entry name" value="Tet_transcr_reg_TetR-rel_C_sf"/>
</dbReference>
<protein>
    <submittedName>
        <fullName evidence="7">TetR/AcrR family transcriptional regulator</fullName>
    </submittedName>
</protein>
<dbReference type="PROSITE" id="PS50977">
    <property type="entry name" value="HTH_TETR_2"/>
    <property type="match status" value="1"/>
</dbReference>
<keyword evidence="1" id="KW-0805">Transcription regulation</keyword>
<feature type="DNA-binding region" description="H-T-H motif" evidence="4">
    <location>
        <begin position="50"/>
        <end position="69"/>
    </location>
</feature>
<dbReference type="SUPFAM" id="SSF48498">
    <property type="entry name" value="Tetracyclin repressor-like, C-terminal domain"/>
    <property type="match status" value="1"/>
</dbReference>
<gene>
    <name evidence="7" type="ORF">ACFQKB_14560</name>
</gene>
<dbReference type="Gene3D" id="1.10.10.60">
    <property type="entry name" value="Homeodomain-like"/>
    <property type="match status" value="1"/>
</dbReference>
<name>A0ABW2CJW6_9ACTN</name>
<evidence type="ECO:0000259" key="6">
    <source>
        <dbReference type="PROSITE" id="PS50977"/>
    </source>
</evidence>
<dbReference type="Pfam" id="PF00440">
    <property type="entry name" value="TetR_N"/>
    <property type="match status" value="1"/>
</dbReference>
<feature type="domain" description="HTH tetR-type" evidence="6">
    <location>
        <begin position="27"/>
        <end position="87"/>
    </location>
</feature>
<dbReference type="InterPro" id="IPR009057">
    <property type="entry name" value="Homeodomain-like_sf"/>
</dbReference>
<reference evidence="8" key="1">
    <citation type="journal article" date="2019" name="Int. J. Syst. Evol. Microbiol.">
        <title>The Global Catalogue of Microorganisms (GCM) 10K type strain sequencing project: providing services to taxonomists for standard genome sequencing and annotation.</title>
        <authorList>
            <consortium name="The Broad Institute Genomics Platform"/>
            <consortium name="The Broad Institute Genome Sequencing Center for Infectious Disease"/>
            <person name="Wu L."/>
            <person name="Ma J."/>
        </authorList>
    </citation>
    <scope>NUCLEOTIDE SEQUENCE [LARGE SCALE GENOMIC DNA]</scope>
    <source>
        <strain evidence="8">JCM 3369</strain>
    </source>
</reference>
<proteinExistence type="predicted"/>
<evidence type="ECO:0000256" key="2">
    <source>
        <dbReference type="ARBA" id="ARBA00023125"/>
    </source>
</evidence>
<evidence type="ECO:0000256" key="3">
    <source>
        <dbReference type="ARBA" id="ARBA00023163"/>
    </source>
</evidence>